<dbReference type="InterPro" id="IPR028163">
    <property type="entry name" value="HAUS_6_N"/>
</dbReference>
<protein>
    <submittedName>
        <fullName evidence="3">HAUS augmin-like complex subunit 6 N-terminus-domain-containing protein</fullName>
    </submittedName>
</protein>
<feature type="compositionally biased region" description="Basic and acidic residues" evidence="1">
    <location>
        <begin position="505"/>
        <end position="514"/>
    </location>
</feature>
<name>A0AAN6P776_9PEZI</name>
<feature type="domain" description="HAUS augmin-like complex subunit 6 N-terminal" evidence="2">
    <location>
        <begin position="59"/>
        <end position="291"/>
    </location>
</feature>
<reference evidence="4" key="1">
    <citation type="journal article" date="2023" name="Mol. Phylogenet. Evol.">
        <title>Genome-scale phylogeny and comparative genomics of the fungal order Sordariales.</title>
        <authorList>
            <person name="Hensen N."/>
            <person name="Bonometti L."/>
            <person name="Westerberg I."/>
            <person name="Brannstrom I.O."/>
            <person name="Guillou S."/>
            <person name="Cros-Aarteil S."/>
            <person name="Calhoun S."/>
            <person name="Haridas S."/>
            <person name="Kuo A."/>
            <person name="Mondo S."/>
            <person name="Pangilinan J."/>
            <person name="Riley R."/>
            <person name="LaButti K."/>
            <person name="Andreopoulos B."/>
            <person name="Lipzen A."/>
            <person name="Chen C."/>
            <person name="Yan M."/>
            <person name="Daum C."/>
            <person name="Ng V."/>
            <person name="Clum A."/>
            <person name="Steindorff A."/>
            <person name="Ohm R.A."/>
            <person name="Martin F."/>
            <person name="Silar P."/>
            <person name="Natvig D.O."/>
            <person name="Lalanne C."/>
            <person name="Gautier V."/>
            <person name="Ament-Velasquez S.L."/>
            <person name="Kruys A."/>
            <person name="Hutchinson M.I."/>
            <person name="Powell A.J."/>
            <person name="Barry K."/>
            <person name="Miller A.N."/>
            <person name="Grigoriev I.V."/>
            <person name="Debuchy R."/>
            <person name="Gladieux P."/>
            <person name="Hiltunen Thoren M."/>
            <person name="Johannesson H."/>
        </authorList>
    </citation>
    <scope>NUCLEOTIDE SEQUENCE [LARGE SCALE GENOMIC DNA]</scope>
    <source>
        <strain evidence="4">CBS 284.82</strain>
    </source>
</reference>
<feature type="compositionally biased region" description="Basic and acidic residues" evidence="1">
    <location>
        <begin position="484"/>
        <end position="493"/>
    </location>
</feature>
<feature type="region of interest" description="Disordered" evidence="1">
    <location>
        <begin position="443"/>
        <end position="621"/>
    </location>
</feature>
<feature type="compositionally biased region" description="Pro residues" evidence="1">
    <location>
        <begin position="557"/>
        <end position="573"/>
    </location>
</feature>
<feature type="region of interest" description="Disordered" evidence="1">
    <location>
        <begin position="706"/>
        <end position="749"/>
    </location>
</feature>
<dbReference type="EMBL" id="MU854556">
    <property type="protein sequence ID" value="KAK4033034.1"/>
    <property type="molecule type" value="Genomic_DNA"/>
</dbReference>
<feature type="region of interest" description="Disordered" evidence="1">
    <location>
        <begin position="1"/>
        <end position="32"/>
    </location>
</feature>
<comment type="caution">
    <text evidence="3">The sequence shown here is derived from an EMBL/GenBank/DDBJ whole genome shotgun (WGS) entry which is preliminary data.</text>
</comment>
<feature type="compositionally biased region" description="Acidic residues" evidence="1">
    <location>
        <begin position="459"/>
        <end position="474"/>
    </location>
</feature>
<dbReference type="Proteomes" id="UP001303115">
    <property type="component" value="Unassembled WGS sequence"/>
</dbReference>
<evidence type="ECO:0000259" key="2">
    <source>
        <dbReference type="Pfam" id="PF14661"/>
    </source>
</evidence>
<proteinExistence type="predicted"/>
<sequence length="794" mass="88613">MAHPNGTSSLSRARSTRVPASTNKPAQSAARGNALGIAPTTTAAHPTASPTAPSNVSLFLTNLRLLDLDRHPDWPDINALTFSTRDAAQGQKKRIQSVEWALYHLFRLWDPDEARNKLQPFFPPLDQVQSLNLRAALLRGLEQAKKNGVLGRDAVVRKTMLDECKGERLEEVLAVFSSAVLKRLVAERQLNGWGHPALAQTLALENRGYSGERTELTALVLAHKVSLRRMLDEKNAARTRFREFSDLLTSKEKEIARKREQAEAAKRSGRGKAVTDDQKREVWRIVRNNWTGDERWMEALLYGDSKSRKDGVLTAPYDRVWRRVQSGRLDELEDTSAGLLHQLDSRVRGQQERLEKWQGFRQRMFGKTGSEPARKQQEQQSKHKGIDLGFRAHETLHLDRMSPRKLPGTKTAQLDSHYEALINGLTSDLSNINPAVSAVPSFFQRPRQPERPRHRTADVESEPEVISDISDIEEAQPLPRPSPSRREPIRVSEEPAFEPVLRKAKTFDDEHAFFDDEPVTPSRIRRSATIQTHSPSARRRPAPDTPTRTPERRPSATPKPNPRPPSPPRPARSPPRLVTASPEPPPSPERPVSPTQELADQILASVSAASPSPVKKTRRALSLAERTRLSMARRTSHANLRVPADELDGFDEEEDAEAEADRLTVKRASVIIPIVTEPPPAEPQDGVVDGEGGYEDLAARTRRSMAGFEAARQKAQLERRRSLRKGKLGPSPSTPVAGRSSYFPAVDEEEGDSTLLLAEELISGGQEDDYAAVFMSRPKLKTSPVGTPAREFWD</sequence>
<evidence type="ECO:0000313" key="4">
    <source>
        <dbReference type="Proteomes" id="UP001303115"/>
    </source>
</evidence>
<feature type="compositionally biased region" description="Basic and acidic residues" evidence="1">
    <location>
        <begin position="447"/>
        <end position="458"/>
    </location>
</feature>
<dbReference type="AlphaFoldDB" id="A0AAN6P776"/>
<feature type="compositionally biased region" description="Basic and acidic residues" evidence="1">
    <location>
        <begin position="711"/>
        <end position="720"/>
    </location>
</feature>
<gene>
    <name evidence="3" type="ORF">C8A01DRAFT_19969</name>
</gene>
<accession>A0AAN6P776</accession>
<evidence type="ECO:0000256" key="1">
    <source>
        <dbReference type="SAM" id="MobiDB-lite"/>
    </source>
</evidence>
<dbReference type="Pfam" id="PF14661">
    <property type="entry name" value="HAUS6_N"/>
    <property type="match status" value="1"/>
</dbReference>
<evidence type="ECO:0000313" key="3">
    <source>
        <dbReference type="EMBL" id="KAK4033034.1"/>
    </source>
</evidence>
<keyword evidence="4" id="KW-1185">Reference proteome</keyword>
<feature type="compositionally biased region" description="Low complexity" evidence="1">
    <location>
        <begin position="604"/>
        <end position="614"/>
    </location>
</feature>
<organism evidence="3 4">
    <name type="scientific">Parachaetomium inaequale</name>
    <dbReference type="NCBI Taxonomy" id="2588326"/>
    <lineage>
        <taxon>Eukaryota</taxon>
        <taxon>Fungi</taxon>
        <taxon>Dikarya</taxon>
        <taxon>Ascomycota</taxon>
        <taxon>Pezizomycotina</taxon>
        <taxon>Sordariomycetes</taxon>
        <taxon>Sordariomycetidae</taxon>
        <taxon>Sordariales</taxon>
        <taxon>Chaetomiaceae</taxon>
        <taxon>Parachaetomium</taxon>
    </lineage>
</organism>
<feature type="compositionally biased region" description="Pro residues" evidence="1">
    <location>
        <begin position="582"/>
        <end position="591"/>
    </location>
</feature>
<feature type="compositionally biased region" description="Polar residues" evidence="1">
    <location>
        <begin position="1"/>
        <end position="26"/>
    </location>
</feature>